<dbReference type="InterPro" id="IPR027051">
    <property type="entry name" value="XdhC_Rossmann_dom"/>
</dbReference>
<dbReference type="PANTHER" id="PTHR30388:SF6">
    <property type="entry name" value="XANTHINE DEHYDROGENASE SUBUNIT A-RELATED"/>
    <property type="match status" value="1"/>
</dbReference>
<dbReference type="InterPro" id="IPR052698">
    <property type="entry name" value="MoCofactor_Util/Proc"/>
</dbReference>
<dbReference type="Pfam" id="PF13478">
    <property type="entry name" value="XdhC_C"/>
    <property type="match status" value="1"/>
</dbReference>
<dbReference type="Proteomes" id="UP000293846">
    <property type="component" value="Unassembled WGS sequence"/>
</dbReference>
<comment type="caution">
    <text evidence="2">The sequence shown here is derived from an EMBL/GenBank/DDBJ whole genome shotgun (WGS) entry which is preliminary data.</text>
</comment>
<reference evidence="2 3" key="1">
    <citation type="submission" date="2019-03" db="EMBL/GenBank/DDBJ databases">
        <authorList>
            <person name="Jensen L."/>
            <person name="Storgaard J."/>
            <person name="Sulaj E."/>
            <person name="Schramm A."/>
            <person name="Marshall I.P.G."/>
        </authorList>
    </citation>
    <scope>NUCLEOTIDE SEQUENCE [LARGE SCALE GENOMIC DNA]</scope>
    <source>
        <strain evidence="2 3">2017H2G3</strain>
    </source>
</reference>
<evidence type="ECO:0000259" key="1">
    <source>
        <dbReference type="Pfam" id="PF13478"/>
    </source>
</evidence>
<dbReference type="AlphaFoldDB" id="A0A4R1ATW7"/>
<dbReference type="Gene3D" id="3.40.50.720">
    <property type="entry name" value="NAD(P)-binding Rossmann-like Domain"/>
    <property type="match status" value="1"/>
</dbReference>
<protein>
    <recommendedName>
        <fullName evidence="1">XdhC Rossmann domain-containing protein</fullName>
    </recommendedName>
</protein>
<evidence type="ECO:0000313" key="2">
    <source>
        <dbReference type="EMBL" id="TCJ03535.1"/>
    </source>
</evidence>
<feature type="domain" description="XdhC Rossmann" evidence="1">
    <location>
        <begin position="97"/>
        <end position="240"/>
    </location>
</feature>
<accession>A0A4R1ATW7</accession>
<dbReference type="RefSeq" id="WP_131237352.1">
    <property type="nucleotide sequence ID" value="NZ_SJTH01000016.1"/>
</dbReference>
<dbReference type="EMBL" id="SJTH01000016">
    <property type="protein sequence ID" value="TCJ03535.1"/>
    <property type="molecule type" value="Genomic_DNA"/>
</dbReference>
<evidence type="ECO:0000313" key="3">
    <source>
        <dbReference type="Proteomes" id="UP000293846"/>
    </source>
</evidence>
<dbReference type="PANTHER" id="PTHR30388">
    <property type="entry name" value="ALDEHYDE OXIDOREDUCTASE MOLYBDENUM COFACTOR ASSEMBLY PROTEIN"/>
    <property type="match status" value="1"/>
</dbReference>
<dbReference type="OrthoDB" id="9773039at2"/>
<proteinExistence type="predicted"/>
<sequence length="275" mass="31472">MNDSLFQKLSESIRLRKEIFLLTITACDDQELIGFKALLLPMGEFYASSPPPPSLQQMIMNHSEKLVKRKRSGTFTFTWHGLKVECFAEYFPVPIHLIIAGAGHVCEPVARIGKMLGFYVTVIDDRKEFANRDRFPHVDEVVCQSFLHFFKKAELTEQTYILLLTRGHKYDVLSLQELLKRQEKPAYIGMIGSRRRISGVFEQLKGDFPKERFDQLFTPVGLDIGAQTPEEIAVSIMAEILKVKNQTSGSSLSLMIRNYAKLGFREGEIKWNSFT</sequence>
<organism evidence="2 3">
    <name type="scientific">Cytobacillus praedii</name>
    <dbReference type="NCBI Taxonomy" id="1742358"/>
    <lineage>
        <taxon>Bacteria</taxon>
        <taxon>Bacillati</taxon>
        <taxon>Bacillota</taxon>
        <taxon>Bacilli</taxon>
        <taxon>Bacillales</taxon>
        <taxon>Bacillaceae</taxon>
        <taxon>Cytobacillus</taxon>
    </lineage>
</organism>
<name>A0A4R1ATW7_9BACI</name>
<gene>
    <name evidence="2" type="ORF">E0Y62_14035</name>
</gene>
<keyword evidence="3" id="KW-1185">Reference proteome</keyword>
<dbReference type="STRING" id="1742358.GCA_001439605_05172"/>